<dbReference type="Proteomes" id="UP000503330">
    <property type="component" value="Chromosome"/>
</dbReference>
<keyword evidence="1" id="KW-0812">Transmembrane</keyword>
<organism evidence="2 4">
    <name type="scientific">Clostridium innocuum</name>
    <dbReference type="NCBI Taxonomy" id="1522"/>
    <lineage>
        <taxon>Bacteria</taxon>
        <taxon>Bacillati</taxon>
        <taxon>Bacillota</taxon>
        <taxon>Clostridia</taxon>
        <taxon>Eubacteriales</taxon>
        <taxon>Clostridiaceae</taxon>
        <taxon>Clostridium</taxon>
    </lineage>
</organism>
<reference evidence="2 4" key="1">
    <citation type="submission" date="2014-08" db="EMBL/GenBank/DDBJ databases">
        <title>Clostridium innocuum, an unnegligible vancomycin-resistant pathogen causing extra-intestinal infections.</title>
        <authorList>
            <person name="Feng Y."/>
            <person name="Chiu C.-H."/>
        </authorList>
    </citation>
    <scope>NUCLEOTIDE SEQUENCE [LARGE SCALE GENOMIC DNA]</scope>
    <source>
        <strain evidence="2 4">AN88</strain>
    </source>
</reference>
<feature type="transmembrane region" description="Helical" evidence="1">
    <location>
        <begin position="133"/>
        <end position="154"/>
    </location>
</feature>
<feature type="transmembrane region" description="Helical" evidence="1">
    <location>
        <begin position="88"/>
        <end position="113"/>
    </location>
</feature>
<feature type="transmembrane region" description="Helical" evidence="1">
    <location>
        <begin position="213"/>
        <end position="232"/>
    </location>
</feature>
<feature type="transmembrane region" description="Helical" evidence="1">
    <location>
        <begin position="56"/>
        <end position="76"/>
    </location>
</feature>
<dbReference type="EMBL" id="JQIF01000110">
    <property type="protein sequence ID" value="KGJ51482.1"/>
    <property type="molecule type" value="Genomic_DNA"/>
</dbReference>
<gene>
    <name evidence="2" type="ORF">CIAN88_20170</name>
    <name evidence="3" type="ORF">G4D54_19250</name>
</gene>
<dbReference type="Proteomes" id="UP000030008">
    <property type="component" value="Unassembled WGS sequence"/>
</dbReference>
<keyword evidence="1" id="KW-1133">Transmembrane helix</keyword>
<proteinExistence type="predicted"/>
<evidence type="ECO:0000313" key="3">
    <source>
        <dbReference type="EMBL" id="QJA04410.1"/>
    </source>
</evidence>
<accession>A0A099I2K5</accession>
<evidence type="ECO:0000313" key="5">
    <source>
        <dbReference type="Proteomes" id="UP000503330"/>
    </source>
</evidence>
<dbReference type="EMBL" id="CP048838">
    <property type="protein sequence ID" value="QJA04410.1"/>
    <property type="molecule type" value="Genomic_DNA"/>
</dbReference>
<dbReference type="AlphaFoldDB" id="A0A099I2K5"/>
<evidence type="ECO:0000313" key="2">
    <source>
        <dbReference type="EMBL" id="KGJ51482.1"/>
    </source>
</evidence>
<protein>
    <submittedName>
        <fullName evidence="2">Uncharacterized protein</fullName>
    </submittedName>
</protein>
<feature type="transmembrane region" description="Helical" evidence="1">
    <location>
        <begin position="12"/>
        <end position="36"/>
    </location>
</feature>
<keyword evidence="1" id="KW-0472">Membrane</keyword>
<evidence type="ECO:0000256" key="1">
    <source>
        <dbReference type="SAM" id="Phobius"/>
    </source>
</evidence>
<evidence type="ECO:0000313" key="4">
    <source>
        <dbReference type="Proteomes" id="UP000030008"/>
    </source>
</evidence>
<dbReference type="RefSeq" id="WP_002605847.1">
    <property type="nucleotide sequence ID" value="NZ_BAAACC010000023.1"/>
</dbReference>
<name>A0A099I2K5_CLOIN</name>
<sequence>MELLKKYATRKYLMYGSIAGGILAVIMLIIYLTAGQGLDSLSGLSSALSSLRSLCVLYYIDFVILVILVGGYAFRIGYLKDASFMGKLLLGCNGAALLMGLFCFSAIRAVHALASGDFTAAMAYSGSMDNKGIMLVIMVLAQIAAAGISIYILFVKRNEQVEAEEAMKDLSEGAKAAGEAVSKASAAAQDHALKLSEKCKAYYKTEKGRRNTIIGGIAAAVVIVCIAGFSIYQSVKKTPIDLTSACTVTFEGVSGEGTADINCNPDYDHTNEDIRMFMSDVTYKVEKDGELKNGDDAVLKAEYSQATADSCKVKVENPEKKVKVEGLEIVYKTFAEIPKASSDKFEAAAKAALEAYIKDRSTSFFSSTKVTVEHVALIGVYYEYRSYDHTGTAHYVYRTKVTEDSKYSTEKNTDYYDVKITGISSAKETDLSEESDMINVDSIYLYEDEKTDAMALEKFKQYKTNLETIKEQAEKTVFKDERKSK</sequence>
<reference evidence="3 5" key="2">
    <citation type="submission" date="2020-02" db="EMBL/GenBank/DDBJ databases">
        <authorList>
            <person name="Kociolek L.K."/>
            <person name="Ozer E.A."/>
        </authorList>
    </citation>
    <scope>NUCLEOTIDE SEQUENCE [LARGE SCALE GENOMIC DNA]</scope>
    <source>
        <strain evidence="3 5">ATCC 14501</strain>
    </source>
</reference>
<dbReference type="GeneID" id="61927721"/>